<dbReference type="OrthoDB" id="197113at2"/>
<protein>
    <recommendedName>
        <fullName evidence="3">Sulfur carrier protein ThiS</fullName>
    </recommendedName>
</protein>
<dbReference type="EMBL" id="LT630450">
    <property type="protein sequence ID" value="SFV73509.1"/>
    <property type="molecule type" value="Genomic_DNA"/>
</dbReference>
<dbReference type="PANTHER" id="PTHR34472">
    <property type="entry name" value="SULFUR CARRIER PROTEIN THIS"/>
    <property type="match status" value="1"/>
</dbReference>
<gene>
    <name evidence="1" type="ORF">DESPIGER_1673</name>
</gene>
<keyword evidence="2" id="KW-1185">Reference proteome</keyword>
<sequence>MQLTINGEACTCAEGLTVAALLREREHDATAVVVEHNGRIVPAADFAATALNEGDVLEIVQFVGGG</sequence>
<dbReference type="Gene3D" id="3.10.20.30">
    <property type="match status" value="1"/>
</dbReference>
<name>A0A1K1LFM9_9BACT</name>
<evidence type="ECO:0008006" key="3">
    <source>
        <dbReference type="Google" id="ProtNLM"/>
    </source>
</evidence>
<dbReference type="KEGG" id="dpg:DESPIGER_1673"/>
<dbReference type="RefSeq" id="WP_006008647.1">
    <property type="nucleotide sequence ID" value="NZ_CABKOD010000038.1"/>
</dbReference>
<accession>A0A1K1LFM9</accession>
<dbReference type="InterPro" id="IPR003749">
    <property type="entry name" value="ThiS/MoaD-like"/>
</dbReference>
<dbReference type="PANTHER" id="PTHR34472:SF1">
    <property type="entry name" value="SULFUR CARRIER PROTEIN THIS"/>
    <property type="match status" value="1"/>
</dbReference>
<evidence type="ECO:0000313" key="2">
    <source>
        <dbReference type="Proteomes" id="UP000186323"/>
    </source>
</evidence>
<dbReference type="Pfam" id="PF02597">
    <property type="entry name" value="ThiS"/>
    <property type="match status" value="1"/>
</dbReference>
<dbReference type="AlphaFoldDB" id="A0A1K1LFM9"/>
<proteinExistence type="predicted"/>
<dbReference type="CDD" id="cd00565">
    <property type="entry name" value="Ubl_ThiS"/>
    <property type="match status" value="1"/>
</dbReference>
<dbReference type="SUPFAM" id="SSF54285">
    <property type="entry name" value="MoaD/ThiS"/>
    <property type="match status" value="1"/>
</dbReference>
<dbReference type="NCBIfam" id="TIGR01683">
    <property type="entry name" value="thiS"/>
    <property type="match status" value="1"/>
</dbReference>
<dbReference type="InterPro" id="IPR016155">
    <property type="entry name" value="Mopterin_synth/thiamin_S_b"/>
</dbReference>
<evidence type="ECO:0000313" key="1">
    <source>
        <dbReference type="EMBL" id="SFV73509.1"/>
    </source>
</evidence>
<dbReference type="GeneID" id="83731050"/>
<dbReference type="Proteomes" id="UP000186323">
    <property type="component" value="Chromosome I"/>
</dbReference>
<dbReference type="InterPro" id="IPR010035">
    <property type="entry name" value="Thi_S"/>
</dbReference>
<reference evidence="2" key="1">
    <citation type="submission" date="2016-10" db="EMBL/GenBank/DDBJ databases">
        <authorList>
            <person name="Wegmann U."/>
        </authorList>
    </citation>
    <scope>NUCLEOTIDE SEQUENCE [LARGE SCALE GENOMIC DNA]</scope>
</reference>
<organism evidence="1 2">
    <name type="scientific">Desulfovibrio piger</name>
    <dbReference type="NCBI Taxonomy" id="901"/>
    <lineage>
        <taxon>Bacteria</taxon>
        <taxon>Pseudomonadati</taxon>
        <taxon>Thermodesulfobacteriota</taxon>
        <taxon>Desulfovibrionia</taxon>
        <taxon>Desulfovibrionales</taxon>
        <taxon>Desulfovibrionaceae</taxon>
        <taxon>Desulfovibrio</taxon>
    </lineage>
</organism>
<dbReference type="InterPro" id="IPR012675">
    <property type="entry name" value="Beta-grasp_dom_sf"/>
</dbReference>